<dbReference type="GO" id="GO:0004177">
    <property type="term" value="F:aminopeptidase activity"/>
    <property type="evidence" value="ECO:0007669"/>
    <property type="project" value="UniProtKB-KW"/>
</dbReference>
<evidence type="ECO:0000313" key="10">
    <source>
        <dbReference type="EMBL" id="WYF44313.1"/>
    </source>
</evidence>
<protein>
    <submittedName>
        <fullName evidence="10">Aminopeptidase</fullName>
    </submittedName>
</protein>
<dbReference type="GO" id="GO:0008237">
    <property type="term" value="F:metallopeptidase activity"/>
    <property type="evidence" value="ECO:0007669"/>
    <property type="project" value="UniProtKB-KW"/>
</dbReference>
<dbReference type="Pfam" id="PF02073">
    <property type="entry name" value="Peptidase_M29"/>
    <property type="match status" value="1"/>
</dbReference>
<evidence type="ECO:0000256" key="9">
    <source>
        <dbReference type="ARBA" id="ARBA00023049"/>
    </source>
</evidence>
<gene>
    <name evidence="10" type="ORF">WDJ50_13070</name>
</gene>
<evidence type="ECO:0000256" key="4">
    <source>
        <dbReference type="ARBA" id="ARBA00008236"/>
    </source>
</evidence>
<name>A0AAU6Q1S5_9DEIO</name>
<keyword evidence="9" id="KW-0482">Metalloprotease</keyword>
<evidence type="ECO:0000256" key="3">
    <source>
        <dbReference type="ARBA" id="ARBA00001947"/>
    </source>
</evidence>
<dbReference type="GO" id="GO:0006508">
    <property type="term" value="P:proteolysis"/>
    <property type="evidence" value="ECO:0007669"/>
    <property type="project" value="UniProtKB-KW"/>
</dbReference>
<comment type="cofactor">
    <cofactor evidence="3">
        <name>Zn(2+)</name>
        <dbReference type="ChEBI" id="CHEBI:29105"/>
    </cofactor>
</comment>
<dbReference type="PANTHER" id="PTHR34448:SF1">
    <property type="entry name" value="BLL6088 PROTEIN"/>
    <property type="match status" value="1"/>
</dbReference>
<evidence type="ECO:0000256" key="1">
    <source>
        <dbReference type="ARBA" id="ARBA00001941"/>
    </source>
</evidence>
<dbReference type="InterPro" id="IPR000787">
    <property type="entry name" value="Peptidase_M29"/>
</dbReference>
<evidence type="ECO:0000256" key="6">
    <source>
        <dbReference type="ARBA" id="ARBA00022670"/>
    </source>
</evidence>
<keyword evidence="5 10" id="KW-0031">Aminopeptidase</keyword>
<comment type="cofactor">
    <cofactor evidence="1">
        <name>Co(2+)</name>
        <dbReference type="ChEBI" id="CHEBI:48828"/>
    </cofactor>
</comment>
<evidence type="ECO:0000256" key="5">
    <source>
        <dbReference type="ARBA" id="ARBA00022438"/>
    </source>
</evidence>
<evidence type="ECO:0000256" key="8">
    <source>
        <dbReference type="ARBA" id="ARBA00022801"/>
    </source>
</evidence>
<evidence type="ECO:0000256" key="2">
    <source>
        <dbReference type="ARBA" id="ARBA00001946"/>
    </source>
</evidence>
<dbReference type="AlphaFoldDB" id="A0AAU6Q1S5"/>
<reference evidence="10" key="1">
    <citation type="submission" date="2024-03" db="EMBL/GenBank/DDBJ databases">
        <title>Deinococcus weizhi sp. nov., isolated from human skin.</title>
        <authorList>
            <person name="Wei Z."/>
            <person name="Tian F."/>
            <person name="Yang C."/>
            <person name="Xin L.T."/>
            <person name="Wen Z.J."/>
            <person name="Lan K.C."/>
            <person name="Yu L."/>
            <person name="Zhe W."/>
            <person name="Dan F.D."/>
            <person name="Jun W."/>
            <person name="Rui Z."/>
            <person name="Yong X.J."/>
            <person name="Ting Y."/>
            <person name="Wei X."/>
            <person name="Xu Z.G."/>
            <person name="Xin Z."/>
            <person name="Dong F.G."/>
            <person name="Ni X.M."/>
            <person name="Zheng M.G."/>
            <person name="Chun Y."/>
            <person name="Qian W.X."/>
        </authorList>
    </citation>
    <scope>NUCLEOTIDE SEQUENCE</scope>
    <source>
        <strain evidence="10">VB142</strain>
    </source>
</reference>
<dbReference type="SUPFAM" id="SSF144052">
    <property type="entry name" value="Thermophilic metalloprotease-like"/>
    <property type="match status" value="1"/>
</dbReference>
<dbReference type="RefSeq" id="WP_339095532.1">
    <property type="nucleotide sequence ID" value="NZ_CP149782.1"/>
</dbReference>
<proteinExistence type="inferred from homology"/>
<dbReference type="PANTHER" id="PTHR34448">
    <property type="entry name" value="AMINOPEPTIDASE"/>
    <property type="match status" value="1"/>
</dbReference>
<dbReference type="EMBL" id="CP149782">
    <property type="protein sequence ID" value="WYF44313.1"/>
    <property type="molecule type" value="Genomic_DNA"/>
</dbReference>
<organism evidence="10">
    <name type="scientific">Deinococcus sp. VB142</name>
    <dbReference type="NCBI Taxonomy" id="3112952"/>
    <lineage>
        <taxon>Bacteria</taxon>
        <taxon>Thermotogati</taxon>
        <taxon>Deinococcota</taxon>
        <taxon>Deinococci</taxon>
        <taxon>Deinococcales</taxon>
        <taxon>Deinococcaceae</taxon>
        <taxon>Deinococcus</taxon>
    </lineage>
</organism>
<keyword evidence="6" id="KW-0645">Protease</keyword>
<comment type="cofactor">
    <cofactor evidence="2">
        <name>Mg(2+)</name>
        <dbReference type="ChEBI" id="CHEBI:18420"/>
    </cofactor>
</comment>
<keyword evidence="7" id="KW-0479">Metal-binding</keyword>
<sequence length="367" mass="39582">MTSLLAYDPAKHAELLAHYCLYAQPGERLLVAGSTSALPLLSELHRALLRAGARPVLRLNYPGQDEDVATLAPDSVLDALHPAELDDMRQMDGSLRVMAPEASAQAPDASRMARLLASRAELASLRASKKWALTLYPTPHAAAQADMTQAEFEDFVMRAMFLDRADPVAAWGEVREMQARLIERLSRADVVRIEAPGTDLTLRVGGRTWANSDGKRNMPSGEVFTGPLEDSAEGVVTFTVPAAYQGRMVRGARLVFRAGQVVEASAEEGEDVLLSALDTDPGARFLGELGIGTNFGIQRPSGNILFDEKIGGTVHLAIGKSYPETGGLNKSAVHWDLITDLRPSAGKGGGRIWLDGELWQENGQFIG</sequence>
<comment type="similarity">
    <text evidence="4">Belongs to the peptidase M29 family.</text>
</comment>
<dbReference type="InterPro" id="IPR052170">
    <property type="entry name" value="M29_Exopeptidase"/>
</dbReference>
<dbReference type="Gene3D" id="3.40.1830.10">
    <property type="entry name" value="Thermophilic metalloprotease (M29)"/>
    <property type="match status" value="1"/>
</dbReference>
<keyword evidence="8" id="KW-0378">Hydrolase</keyword>
<dbReference type="GO" id="GO:0046872">
    <property type="term" value="F:metal ion binding"/>
    <property type="evidence" value="ECO:0007669"/>
    <property type="project" value="UniProtKB-KW"/>
</dbReference>
<dbReference type="PRINTS" id="PR00919">
    <property type="entry name" value="THERMOPTASE"/>
</dbReference>
<accession>A0AAU6Q1S5</accession>
<evidence type="ECO:0000256" key="7">
    <source>
        <dbReference type="ARBA" id="ARBA00022723"/>
    </source>
</evidence>
<dbReference type="InterPro" id="IPR035097">
    <property type="entry name" value="M29_N-terminal"/>
</dbReference>